<dbReference type="Proteomes" id="UP000035088">
    <property type="component" value="Unassembled WGS sequence"/>
</dbReference>
<keyword evidence="1" id="KW-1133">Transmembrane helix</keyword>
<keyword evidence="1" id="KW-0812">Transmembrane</keyword>
<protein>
    <submittedName>
        <fullName evidence="2">Uncharacterized protein</fullName>
    </submittedName>
</protein>
<keyword evidence="3" id="KW-1185">Reference proteome</keyword>
<evidence type="ECO:0000256" key="1">
    <source>
        <dbReference type="SAM" id="Phobius"/>
    </source>
</evidence>
<feature type="transmembrane region" description="Helical" evidence="1">
    <location>
        <begin position="35"/>
        <end position="53"/>
    </location>
</feature>
<proteinExistence type="predicted"/>
<evidence type="ECO:0000313" key="3">
    <source>
        <dbReference type="Proteomes" id="UP000035088"/>
    </source>
</evidence>
<sequence>MKLDRSQAAIYSASGIVAVLAVVLIVVAIRSDNGAVWASPLIALCALAVALGAQRHSARSADAATRSAALAEEQERNRRYGWVITLRPDGATYELRNVGTASATNVLLAGEFTRIAFIGRSRTDDEEANTVNIAAGEARAFHAVASWGDSGHEVTITWKPHGETERTWVDVVPTPPNTLAEIRRERDDQRVREEQRRHEDARDIRELILRLGDAYADWKADQGNPAKKLKVQLLVAALPPSFGREIGYQVDVARDVWGSSELPFTGHVREEDQELIVGLEAEIELMWNMRTVAGYRVYGPDGTEGPDTEPRIWWALTGYADRVRERESGERKL</sequence>
<accession>G7GXH6</accession>
<dbReference type="OrthoDB" id="4775554at2"/>
<dbReference type="RefSeq" id="WP_007320381.1">
    <property type="nucleotide sequence ID" value="NZ_BAEE01000008.1"/>
</dbReference>
<feature type="non-terminal residue" evidence="2">
    <location>
        <position position="333"/>
    </location>
</feature>
<evidence type="ECO:0000313" key="2">
    <source>
        <dbReference type="EMBL" id="GAB08301.1"/>
    </source>
</evidence>
<dbReference type="STRING" id="1073574.GOARA_008_00010"/>
<feature type="transmembrane region" description="Helical" evidence="1">
    <location>
        <begin position="9"/>
        <end position="29"/>
    </location>
</feature>
<gene>
    <name evidence="2" type="ORF">GOARA_008_00010</name>
</gene>
<reference evidence="2 3" key="1">
    <citation type="submission" date="2011-11" db="EMBL/GenBank/DDBJ databases">
        <title>Whole genome shotgun sequence of Gordonia araii NBRC 100433.</title>
        <authorList>
            <person name="Yoshida Y."/>
            <person name="Hosoyama A."/>
            <person name="Tsuchikane K."/>
            <person name="Katsumata H."/>
            <person name="Yamazaki S."/>
            <person name="Fujita N."/>
        </authorList>
    </citation>
    <scope>NUCLEOTIDE SEQUENCE [LARGE SCALE GENOMIC DNA]</scope>
    <source>
        <strain evidence="2 3">NBRC 100433</strain>
    </source>
</reference>
<keyword evidence="1" id="KW-0472">Membrane</keyword>
<comment type="caution">
    <text evidence="2">The sequence shown here is derived from an EMBL/GenBank/DDBJ whole genome shotgun (WGS) entry which is preliminary data.</text>
</comment>
<dbReference type="AlphaFoldDB" id="G7GXH6"/>
<organism evidence="2 3">
    <name type="scientific">Gordonia araii NBRC 100433</name>
    <dbReference type="NCBI Taxonomy" id="1073574"/>
    <lineage>
        <taxon>Bacteria</taxon>
        <taxon>Bacillati</taxon>
        <taxon>Actinomycetota</taxon>
        <taxon>Actinomycetes</taxon>
        <taxon>Mycobacteriales</taxon>
        <taxon>Gordoniaceae</taxon>
        <taxon>Gordonia</taxon>
    </lineage>
</organism>
<name>G7GXH6_9ACTN</name>
<dbReference type="EMBL" id="BAEE01000008">
    <property type="protein sequence ID" value="GAB08301.1"/>
    <property type="molecule type" value="Genomic_DNA"/>
</dbReference>